<dbReference type="RefSeq" id="WP_276828260.1">
    <property type="nucleotide sequence ID" value="NZ_CALUIP010000013.1"/>
</dbReference>
<evidence type="ECO:0000256" key="1">
    <source>
        <dbReference type="SAM" id="MobiDB-lite"/>
    </source>
</evidence>
<dbReference type="Proteomes" id="UP000717835">
    <property type="component" value="Unassembled WGS sequence"/>
</dbReference>
<protein>
    <submittedName>
        <fullName evidence="2">Uncharacterized protein</fullName>
    </submittedName>
</protein>
<evidence type="ECO:0000313" key="3">
    <source>
        <dbReference type="Proteomes" id="UP000717835"/>
    </source>
</evidence>
<name>A0A921HXG0_9BACT</name>
<dbReference type="AlphaFoldDB" id="A0A921HXG0"/>
<organism evidence="2 3">
    <name type="scientific">Mediterranea massiliensis</name>
    <dbReference type="NCBI Taxonomy" id="1841865"/>
    <lineage>
        <taxon>Bacteria</taxon>
        <taxon>Pseudomonadati</taxon>
        <taxon>Bacteroidota</taxon>
        <taxon>Bacteroidia</taxon>
        <taxon>Bacteroidales</taxon>
        <taxon>Bacteroidaceae</taxon>
        <taxon>Mediterranea</taxon>
    </lineage>
</organism>
<reference evidence="2" key="2">
    <citation type="submission" date="2021-09" db="EMBL/GenBank/DDBJ databases">
        <authorList>
            <person name="Gilroy R."/>
        </authorList>
    </citation>
    <scope>NUCLEOTIDE SEQUENCE</scope>
    <source>
        <strain evidence="2">CHK55-1828</strain>
    </source>
</reference>
<reference evidence="2" key="1">
    <citation type="journal article" date="2021" name="PeerJ">
        <title>Extensive microbial diversity within the chicken gut microbiome revealed by metagenomics and culture.</title>
        <authorList>
            <person name="Gilroy R."/>
            <person name="Ravi A."/>
            <person name="Getino M."/>
            <person name="Pursley I."/>
            <person name="Horton D.L."/>
            <person name="Alikhan N.F."/>
            <person name="Baker D."/>
            <person name="Gharbi K."/>
            <person name="Hall N."/>
            <person name="Watson M."/>
            <person name="Adriaenssens E.M."/>
            <person name="Foster-Nyarko E."/>
            <person name="Jarju S."/>
            <person name="Secka A."/>
            <person name="Antonio M."/>
            <person name="Oren A."/>
            <person name="Chaudhuri R.R."/>
            <person name="La Ragione R."/>
            <person name="Hildebrand F."/>
            <person name="Pallen M.J."/>
        </authorList>
    </citation>
    <scope>NUCLEOTIDE SEQUENCE</scope>
    <source>
        <strain evidence="2">CHK55-1828</strain>
    </source>
</reference>
<proteinExistence type="predicted"/>
<comment type="caution">
    <text evidence="2">The sequence shown here is derived from an EMBL/GenBank/DDBJ whole genome shotgun (WGS) entry which is preliminary data.</text>
</comment>
<evidence type="ECO:0000313" key="2">
    <source>
        <dbReference type="EMBL" id="HJF92566.1"/>
    </source>
</evidence>
<feature type="region of interest" description="Disordered" evidence="1">
    <location>
        <begin position="28"/>
        <end position="76"/>
    </location>
</feature>
<feature type="compositionally biased region" description="Basic and acidic residues" evidence="1">
    <location>
        <begin position="28"/>
        <end position="71"/>
    </location>
</feature>
<gene>
    <name evidence="2" type="ORF">K8W02_09325</name>
</gene>
<sequence length="93" mass="10780">MEKNGEGKAFLPVSQQDIEIFTIEIERKNAFQGPSERKSRAKRPQDMDKPNTKRGQTDRKNWANRRKDTGKRMKRSSLFGQNILSFIGKQGLK</sequence>
<dbReference type="EMBL" id="DYVX01000076">
    <property type="protein sequence ID" value="HJF92566.1"/>
    <property type="molecule type" value="Genomic_DNA"/>
</dbReference>
<accession>A0A921HXG0</accession>